<reference evidence="2" key="1">
    <citation type="journal article" date="2020" name="mSystems">
        <title>Genome- and Community-Level Interaction Insights into Carbon Utilization and Element Cycling Functions of Hydrothermarchaeota in Hydrothermal Sediment.</title>
        <authorList>
            <person name="Zhou Z."/>
            <person name="Liu Y."/>
            <person name="Xu W."/>
            <person name="Pan J."/>
            <person name="Luo Z.H."/>
            <person name="Li M."/>
        </authorList>
    </citation>
    <scope>NUCLEOTIDE SEQUENCE [LARGE SCALE GENOMIC DNA]</scope>
    <source>
        <strain evidence="2">SpSt-716</strain>
    </source>
</reference>
<dbReference type="PROSITE" id="PS00409">
    <property type="entry name" value="PROKAR_NTER_METHYL"/>
    <property type="match status" value="1"/>
</dbReference>
<dbReference type="InterPro" id="IPR012902">
    <property type="entry name" value="N_methyl_site"/>
</dbReference>
<dbReference type="NCBIfam" id="TIGR02532">
    <property type="entry name" value="IV_pilin_GFxxxE"/>
    <property type="match status" value="1"/>
</dbReference>
<organism evidence="2">
    <name type="scientific">Candidatus Caldatribacterium californiense</name>
    <dbReference type="NCBI Taxonomy" id="1454726"/>
    <lineage>
        <taxon>Bacteria</taxon>
        <taxon>Pseudomonadati</taxon>
        <taxon>Atribacterota</taxon>
        <taxon>Atribacteria</taxon>
        <taxon>Atribacterales</taxon>
        <taxon>Candidatus Caldatribacteriaceae</taxon>
        <taxon>Candidatus Caldatribacterium</taxon>
    </lineage>
</organism>
<feature type="transmembrane region" description="Helical" evidence="1">
    <location>
        <begin position="20"/>
        <end position="41"/>
    </location>
</feature>
<evidence type="ECO:0000313" key="2">
    <source>
        <dbReference type="EMBL" id="HGI74167.1"/>
    </source>
</evidence>
<protein>
    <submittedName>
        <fullName evidence="2">Prepilin-type N-terminal cleavage/methylation domain-containing protein</fullName>
    </submittedName>
</protein>
<dbReference type="EMBL" id="DTEN01000024">
    <property type="protein sequence ID" value="HGI74167.1"/>
    <property type="molecule type" value="Genomic_DNA"/>
</dbReference>
<gene>
    <name evidence="2" type="ORF">ENU96_00580</name>
</gene>
<accession>A0A7V3YK70</accession>
<dbReference type="Pfam" id="PF07963">
    <property type="entry name" value="N_methyl"/>
    <property type="match status" value="1"/>
</dbReference>
<sequence>MISCRRIKSYQGFTLLEVTITVGILSFLLFIAYATIFSLGFRMRLELLGGYLAPGSKSQVNQQILISQVNRFFLEAARSIRSAKQINTSSSRAMIVENSGSIIEYSLKEYSINGKVVKTIVRSKNGQGERVIVQGIEDFKIEKSSNLVTIEIRALVAGKEQIFQASFFKRSPSK</sequence>
<comment type="caution">
    <text evidence="2">The sequence shown here is derived from an EMBL/GenBank/DDBJ whole genome shotgun (WGS) entry which is preliminary data.</text>
</comment>
<keyword evidence="1" id="KW-1133">Transmembrane helix</keyword>
<keyword evidence="1" id="KW-0472">Membrane</keyword>
<proteinExistence type="predicted"/>
<dbReference type="AlphaFoldDB" id="A0A7V3YK70"/>
<evidence type="ECO:0000256" key="1">
    <source>
        <dbReference type="SAM" id="Phobius"/>
    </source>
</evidence>
<keyword evidence="1" id="KW-0812">Transmembrane</keyword>
<name>A0A7V3YK70_9BACT</name>